<dbReference type="SUPFAM" id="SSF51045">
    <property type="entry name" value="WW domain"/>
    <property type="match status" value="1"/>
</dbReference>
<accession>A0A061A6X4</accession>
<evidence type="ECO:0000313" key="5">
    <source>
        <dbReference type="Proteomes" id="UP000193380"/>
    </source>
</evidence>
<dbReference type="GO" id="GO:0046975">
    <property type="term" value="F:histone H3K36 methyltransferase activity"/>
    <property type="evidence" value="ECO:0007669"/>
    <property type="project" value="InterPro"/>
</dbReference>
<dbReference type="STRING" id="8022.A0A061A6X4"/>
<dbReference type="PaxDb" id="8022-A0A061A6X4"/>
<gene>
    <name evidence="4" type="ORF">GSONMT00000984001</name>
</gene>
<feature type="domain" description="WW" evidence="3">
    <location>
        <begin position="345"/>
        <end position="369"/>
    </location>
</feature>
<evidence type="ECO:0000256" key="2">
    <source>
        <dbReference type="SAM" id="SignalP"/>
    </source>
</evidence>
<feature type="compositionally biased region" description="Polar residues" evidence="1">
    <location>
        <begin position="157"/>
        <end position="169"/>
    </location>
</feature>
<dbReference type="GO" id="GO:0010468">
    <property type="term" value="P:regulation of gene expression"/>
    <property type="evidence" value="ECO:0007669"/>
    <property type="project" value="TreeGrafter"/>
</dbReference>
<dbReference type="InterPro" id="IPR036020">
    <property type="entry name" value="WW_dom_sf"/>
</dbReference>
<feature type="region of interest" description="Disordered" evidence="1">
    <location>
        <begin position="144"/>
        <end position="169"/>
    </location>
</feature>
<organism evidence="4 5">
    <name type="scientific">Oncorhynchus mykiss</name>
    <name type="common">Rainbow trout</name>
    <name type="synonym">Salmo gairdneri</name>
    <dbReference type="NCBI Taxonomy" id="8022"/>
    <lineage>
        <taxon>Eukaryota</taxon>
        <taxon>Metazoa</taxon>
        <taxon>Chordata</taxon>
        <taxon>Craniata</taxon>
        <taxon>Vertebrata</taxon>
        <taxon>Euteleostomi</taxon>
        <taxon>Actinopterygii</taxon>
        <taxon>Neopterygii</taxon>
        <taxon>Teleostei</taxon>
        <taxon>Protacanthopterygii</taxon>
        <taxon>Salmoniformes</taxon>
        <taxon>Salmonidae</taxon>
        <taxon>Salmoninae</taxon>
        <taxon>Oncorhynchus</taxon>
    </lineage>
</organism>
<name>A0A061A6X4_ONCMY</name>
<feature type="signal peptide" evidence="2">
    <location>
        <begin position="1"/>
        <end position="26"/>
    </location>
</feature>
<dbReference type="CDD" id="cd00201">
    <property type="entry name" value="WW"/>
    <property type="match status" value="1"/>
</dbReference>
<keyword evidence="2" id="KW-0732">Signal</keyword>
<evidence type="ECO:0000313" key="4">
    <source>
        <dbReference type="EMBL" id="CDR18836.1"/>
    </source>
</evidence>
<reference evidence="4" key="2">
    <citation type="submission" date="2014-03" db="EMBL/GenBank/DDBJ databases">
        <authorList>
            <person name="Genoscope - CEA"/>
        </authorList>
    </citation>
    <scope>NUCLEOTIDE SEQUENCE</scope>
</reference>
<dbReference type="PROSITE" id="PS50020">
    <property type="entry name" value="WW_DOMAIN_2"/>
    <property type="match status" value="1"/>
</dbReference>
<dbReference type="AlphaFoldDB" id="A0A061A6X4"/>
<evidence type="ECO:0000256" key="1">
    <source>
        <dbReference type="SAM" id="MobiDB-lite"/>
    </source>
</evidence>
<feature type="non-terminal residue" evidence="4">
    <location>
        <position position="1"/>
    </location>
</feature>
<dbReference type="GO" id="GO:0005694">
    <property type="term" value="C:chromosome"/>
    <property type="evidence" value="ECO:0007669"/>
    <property type="project" value="TreeGrafter"/>
</dbReference>
<dbReference type="GO" id="GO:0005634">
    <property type="term" value="C:nucleus"/>
    <property type="evidence" value="ECO:0007669"/>
    <property type="project" value="TreeGrafter"/>
</dbReference>
<dbReference type="Gene3D" id="2.20.70.10">
    <property type="match status" value="1"/>
</dbReference>
<proteinExistence type="predicted"/>
<feature type="chain" id="PRO_5001593505" description="WW domain-containing protein" evidence="2">
    <location>
        <begin position="27"/>
        <end position="369"/>
    </location>
</feature>
<dbReference type="InterPro" id="IPR001202">
    <property type="entry name" value="WW_dom"/>
</dbReference>
<dbReference type="PANTHER" id="PTHR46711">
    <property type="entry name" value="HISTONE-LYSINE N-METHYLTRANSFERASE SETD2"/>
    <property type="match status" value="1"/>
</dbReference>
<protein>
    <recommendedName>
        <fullName evidence="3">WW domain-containing protein</fullName>
    </recommendedName>
</protein>
<reference evidence="4" key="1">
    <citation type="journal article" date="2014" name="Nat. Commun.">
        <title>The rainbow trout genome provides novel insights into evolution after whole-genome duplication in vertebrates.</title>
        <authorList>
            <person name="Berthelot C."/>
            <person name="Brunet F."/>
            <person name="Chalopin D."/>
            <person name="Juanchich A."/>
            <person name="Bernard M."/>
            <person name="Noel B."/>
            <person name="Bento P."/>
            <person name="Da Silva C."/>
            <person name="Labadie K."/>
            <person name="Alberti A."/>
            <person name="Aury J.M."/>
            <person name="Louis A."/>
            <person name="Dehais P."/>
            <person name="Bardou P."/>
            <person name="Montfort J."/>
            <person name="Klopp C."/>
            <person name="Cabau C."/>
            <person name="Gaspin C."/>
            <person name="Thorgaard G.H."/>
            <person name="Boussaha M."/>
            <person name="Quillet E."/>
            <person name="Guyomard R."/>
            <person name="Galiana D."/>
            <person name="Bobe J."/>
            <person name="Volff J.N."/>
            <person name="Genet C."/>
            <person name="Wincker P."/>
            <person name="Jaillon O."/>
            <person name="Roest Crollius H."/>
            <person name="Guiguen Y."/>
        </authorList>
    </citation>
    <scope>NUCLEOTIDE SEQUENCE [LARGE SCALE GENOMIC DNA]</scope>
</reference>
<sequence>IPKLLLTCRNVCCVDLLLTVFDLANSSKKTRSITKERTKLSTEERRKLFEQELQQHQQLQHHQQHQQRQQQLQTLAYDAALTYNTSPAGFIHYPPGYPLQTYVDPVNPNAGKVLLPTPPVEPLVPATLVLEQTPPQALITELGMTSPSSTSQPPPVSNLSSISQHIHQPTTPLGLHPGTAQQYAQQPSVAGQDPGVGVLSAVSAPPQVSAGQGSYATLWDPTTQQAVTVQTQVAPQYQVVPAPPPTQTAIYYQGQPCQTIYSIPTAYPQANTPVLQAYADPAANYLHGQPVYTNHQQGVVVQQGGTTSCLFTCLSSSVQEMPNTLLVPNSMIDLPPPSPPKPKTIVLPPSWKVARDGEGKIYYYHVITR</sequence>
<dbReference type="PANTHER" id="PTHR46711:SF1">
    <property type="entry name" value="HISTONE-LYSINE N-METHYLTRANSFERASE SETD2"/>
    <property type="match status" value="1"/>
</dbReference>
<dbReference type="Proteomes" id="UP000193380">
    <property type="component" value="Unassembled WGS sequence"/>
</dbReference>
<dbReference type="InterPro" id="IPR042294">
    <property type="entry name" value="SETD2_animal"/>
</dbReference>
<evidence type="ECO:0000259" key="3">
    <source>
        <dbReference type="PROSITE" id="PS50020"/>
    </source>
</evidence>
<dbReference type="EMBL" id="FR979820">
    <property type="protein sequence ID" value="CDR18836.1"/>
    <property type="molecule type" value="Genomic_DNA"/>
</dbReference>